<keyword evidence="3" id="KW-1185">Reference proteome</keyword>
<dbReference type="SUPFAM" id="SSF52540">
    <property type="entry name" value="P-loop containing nucleoside triphosphate hydrolases"/>
    <property type="match status" value="1"/>
</dbReference>
<proteinExistence type="predicted"/>
<dbReference type="AlphaFoldDB" id="A0AAD7E7K7"/>
<dbReference type="EMBL" id="JARIHO010000122">
    <property type="protein sequence ID" value="KAJ7302008.1"/>
    <property type="molecule type" value="Genomic_DNA"/>
</dbReference>
<comment type="caution">
    <text evidence="2">The sequence shown here is derived from an EMBL/GenBank/DDBJ whole genome shotgun (WGS) entry which is preliminary data.</text>
</comment>
<feature type="non-terminal residue" evidence="2">
    <location>
        <position position="372"/>
    </location>
</feature>
<feature type="domain" description="Novel STAND NTPase 1" evidence="1">
    <location>
        <begin position="4"/>
        <end position="144"/>
    </location>
</feature>
<feature type="non-terminal residue" evidence="2">
    <location>
        <position position="1"/>
    </location>
</feature>
<dbReference type="InterPro" id="IPR049052">
    <property type="entry name" value="nSTAND1"/>
</dbReference>
<dbReference type="Proteomes" id="UP001218218">
    <property type="component" value="Unassembled WGS sequence"/>
</dbReference>
<reference evidence="2" key="1">
    <citation type="submission" date="2023-03" db="EMBL/GenBank/DDBJ databases">
        <title>Massive genome expansion in bonnet fungi (Mycena s.s.) driven by repeated elements and novel gene families across ecological guilds.</title>
        <authorList>
            <consortium name="Lawrence Berkeley National Laboratory"/>
            <person name="Harder C.B."/>
            <person name="Miyauchi S."/>
            <person name="Viragh M."/>
            <person name="Kuo A."/>
            <person name="Thoen E."/>
            <person name="Andreopoulos B."/>
            <person name="Lu D."/>
            <person name="Skrede I."/>
            <person name="Drula E."/>
            <person name="Henrissat B."/>
            <person name="Morin E."/>
            <person name="Kohler A."/>
            <person name="Barry K."/>
            <person name="LaButti K."/>
            <person name="Morin E."/>
            <person name="Salamov A."/>
            <person name="Lipzen A."/>
            <person name="Mereny Z."/>
            <person name="Hegedus B."/>
            <person name="Baldrian P."/>
            <person name="Stursova M."/>
            <person name="Weitz H."/>
            <person name="Taylor A."/>
            <person name="Grigoriev I.V."/>
            <person name="Nagy L.G."/>
            <person name="Martin F."/>
            <person name="Kauserud H."/>
        </authorList>
    </citation>
    <scope>NUCLEOTIDE SEQUENCE</scope>
    <source>
        <strain evidence="2">CBHHK002</strain>
    </source>
</reference>
<dbReference type="PRINTS" id="PR00364">
    <property type="entry name" value="DISEASERSIST"/>
</dbReference>
<dbReference type="GO" id="GO:0016787">
    <property type="term" value="F:hydrolase activity"/>
    <property type="evidence" value="ECO:0007669"/>
    <property type="project" value="UniProtKB-KW"/>
</dbReference>
<evidence type="ECO:0000313" key="3">
    <source>
        <dbReference type="Proteomes" id="UP001218218"/>
    </source>
</evidence>
<gene>
    <name evidence="2" type="ORF">DFH08DRAFT_644168</name>
</gene>
<evidence type="ECO:0000259" key="1">
    <source>
        <dbReference type="Pfam" id="PF20703"/>
    </source>
</evidence>
<protein>
    <submittedName>
        <fullName evidence="2">P-loop containing nucleoside triphosphate hydrolase protein</fullName>
    </submittedName>
</protein>
<keyword evidence="2" id="KW-0378">Hydrolase</keyword>
<dbReference type="Pfam" id="PF20703">
    <property type="entry name" value="nSTAND1"/>
    <property type="match status" value="1"/>
</dbReference>
<name>A0AAD7E7K7_9AGAR</name>
<evidence type="ECO:0000313" key="2">
    <source>
        <dbReference type="EMBL" id="KAJ7302008.1"/>
    </source>
</evidence>
<accession>A0AAD7E7K7</accession>
<sequence>LPSEPKIFHGRELQVSHILELFSQDTPRIAILGAGGIGKTILARILLHHTDITARYGQQRFFVACDTASAKADLAGLIGAHLGLKPGEDLTRAVIQHFSNGPPSLLILDNLETVWEPMESRGQIEEFLSLLTDVVHLALMITMRGAERPSKVKWTHPFVPPLIPLSADAARHTFIEIADTSHDPELVDQVLALTDYLPLAISLVASLVDSEGCQNVLARWEQEKTSMISDGYDRRSNLDLSISLSLSSPRLNAHARDLLSLLSILPDGFADVDLIHSGLPLDNIRSSRAALVATALAYTDGRKRLKALVPIREYMQKSKPPGDHLIRPLLKYFHDVLAAYVRDSFSSPELLPPIYSNFSNIQNLLRIGLSQG</sequence>
<organism evidence="2 3">
    <name type="scientific">Mycena albidolilacea</name>
    <dbReference type="NCBI Taxonomy" id="1033008"/>
    <lineage>
        <taxon>Eukaryota</taxon>
        <taxon>Fungi</taxon>
        <taxon>Dikarya</taxon>
        <taxon>Basidiomycota</taxon>
        <taxon>Agaricomycotina</taxon>
        <taxon>Agaricomycetes</taxon>
        <taxon>Agaricomycetidae</taxon>
        <taxon>Agaricales</taxon>
        <taxon>Marasmiineae</taxon>
        <taxon>Mycenaceae</taxon>
        <taxon>Mycena</taxon>
    </lineage>
</organism>
<dbReference type="Gene3D" id="3.40.50.300">
    <property type="entry name" value="P-loop containing nucleotide triphosphate hydrolases"/>
    <property type="match status" value="1"/>
</dbReference>
<dbReference type="InterPro" id="IPR027417">
    <property type="entry name" value="P-loop_NTPase"/>
</dbReference>